<accession>A0A4Y2BE87</accession>
<sequence length="116" mass="13489">MGSYQTWSREQPYSQRILEISLPHSFLPQNDRKCMGRDNEENLHLAWKHSPESVVSTWGTCSLRDCFFGEDLGLLEKRPANISLDFLKRVGIYYRIPTDDSVGNSYFKTAKTERLN</sequence>
<protein>
    <submittedName>
        <fullName evidence="1">Uncharacterized protein</fullName>
    </submittedName>
</protein>
<name>A0A4Y2BE87_ARAVE</name>
<evidence type="ECO:0000313" key="1">
    <source>
        <dbReference type="EMBL" id="GBL90581.1"/>
    </source>
</evidence>
<proteinExistence type="predicted"/>
<keyword evidence="2" id="KW-1185">Reference proteome</keyword>
<organism evidence="1 2">
    <name type="scientific">Araneus ventricosus</name>
    <name type="common">Orbweaver spider</name>
    <name type="synonym">Epeira ventricosa</name>
    <dbReference type="NCBI Taxonomy" id="182803"/>
    <lineage>
        <taxon>Eukaryota</taxon>
        <taxon>Metazoa</taxon>
        <taxon>Ecdysozoa</taxon>
        <taxon>Arthropoda</taxon>
        <taxon>Chelicerata</taxon>
        <taxon>Arachnida</taxon>
        <taxon>Araneae</taxon>
        <taxon>Araneomorphae</taxon>
        <taxon>Entelegynae</taxon>
        <taxon>Araneoidea</taxon>
        <taxon>Araneidae</taxon>
        <taxon>Araneus</taxon>
    </lineage>
</organism>
<gene>
    <name evidence="1" type="ORF">AVEN_179487_1</name>
</gene>
<dbReference type="Proteomes" id="UP000499080">
    <property type="component" value="Unassembled WGS sequence"/>
</dbReference>
<dbReference type="EMBL" id="BGPR01000072">
    <property type="protein sequence ID" value="GBL90581.1"/>
    <property type="molecule type" value="Genomic_DNA"/>
</dbReference>
<dbReference type="AlphaFoldDB" id="A0A4Y2BE87"/>
<comment type="caution">
    <text evidence="1">The sequence shown here is derived from an EMBL/GenBank/DDBJ whole genome shotgun (WGS) entry which is preliminary data.</text>
</comment>
<reference evidence="1 2" key="1">
    <citation type="journal article" date="2019" name="Sci. Rep.">
        <title>Orb-weaving spider Araneus ventricosus genome elucidates the spidroin gene catalogue.</title>
        <authorList>
            <person name="Kono N."/>
            <person name="Nakamura H."/>
            <person name="Ohtoshi R."/>
            <person name="Moran D.A.P."/>
            <person name="Shinohara A."/>
            <person name="Yoshida Y."/>
            <person name="Fujiwara M."/>
            <person name="Mori M."/>
            <person name="Tomita M."/>
            <person name="Arakawa K."/>
        </authorList>
    </citation>
    <scope>NUCLEOTIDE SEQUENCE [LARGE SCALE GENOMIC DNA]</scope>
</reference>
<evidence type="ECO:0000313" key="2">
    <source>
        <dbReference type="Proteomes" id="UP000499080"/>
    </source>
</evidence>